<keyword evidence="7" id="KW-1185">Reference proteome</keyword>
<comment type="subcellular location">
    <subcellularLocation>
        <location evidence="1 6">Membrane</location>
        <topology evidence="1 6">Multi-pass membrane protein</topology>
    </subcellularLocation>
</comment>
<evidence type="ECO:0000256" key="5">
    <source>
        <dbReference type="ARBA" id="ARBA00023136"/>
    </source>
</evidence>
<dbReference type="PANTHER" id="PTHR19282:SF544">
    <property type="entry name" value="TETRASPANIN"/>
    <property type="match status" value="1"/>
</dbReference>
<keyword evidence="4 6" id="KW-1133">Transmembrane helix</keyword>
<reference evidence="7" key="1">
    <citation type="submission" date="2022-06" db="EMBL/GenBank/DDBJ databases">
        <authorList>
            <person name="Berger JAMES D."/>
            <person name="Berger JAMES D."/>
        </authorList>
    </citation>
    <scope>NUCLEOTIDE SEQUENCE [LARGE SCALE GENOMIC DNA]</scope>
</reference>
<feature type="transmembrane region" description="Helical" evidence="6">
    <location>
        <begin position="97"/>
        <end position="118"/>
    </location>
</feature>
<evidence type="ECO:0000256" key="4">
    <source>
        <dbReference type="ARBA" id="ARBA00022989"/>
    </source>
</evidence>
<keyword evidence="5 6" id="KW-0472">Membrane</keyword>
<dbReference type="GO" id="GO:0005886">
    <property type="term" value="C:plasma membrane"/>
    <property type="evidence" value="ECO:0007669"/>
    <property type="project" value="TreeGrafter"/>
</dbReference>
<dbReference type="InterPro" id="IPR018499">
    <property type="entry name" value="Tetraspanin/Peripherin"/>
</dbReference>
<evidence type="ECO:0000256" key="2">
    <source>
        <dbReference type="ARBA" id="ARBA00006840"/>
    </source>
</evidence>
<evidence type="ECO:0000313" key="7">
    <source>
        <dbReference type="Proteomes" id="UP000050795"/>
    </source>
</evidence>
<dbReference type="PIRSF" id="PIRSF002419">
    <property type="entry name" value="Tetraspanin"/>
    <property type="match status" value="1"/>
</dbReference>
<evidence type="ECO:0000313" key="8">
    <source>
        <dbReference type="WBParaSite" id="TREG1_42480.1"/>
    </source>
</evidence>
<dbReference type="CDD" id="cd03156">
    <property type="entry name" value="uroplakin_I_like_LEL"/>
    <property type="match status" value="1"/>
</dbReference>
<feature type="transmembrane region" description="Helical" evidence="6">
    <location>
        <begin position="261"/>
        <end position="283"/>
    </location>
</feature>
<name>A0AA85JN10_TRIRE</name>
<organism evidence="7 8">
    <name type="scientific">Trichobilharzia regenti</name>
    <name type="common">Nasal bird schistosome</name>
    <dbReference type="NCBI Taxonomy" id="157069"/>
    <lineage>
        <taxon>Eukaryota</taxon>
        <taxon>Metazoa</taxon>
        <taxon>Spiralia</taxon>
        <taxon>Lophotrochozoa</taxon>
        <taxon>Platyhelminthes</taxon>
        <taxon>Trematoda</taxon>
        <taxon>Digenea</taxon>
        <taxon>Strigeidida</taxon>
        <taxon>Schistosomatoidea</taxon>
        <taxon>Schistosomatidae</taxon>
        <taxon>Trichobilharzia</taxon>
    </lineage>
</organism>
<accession>A0AA85JN10</accession>
<evidence type="ECO:0000256" key="1">
    <source>
        <dbReference type="ARBA" id="ARBA00004141"/>
    </source>
</evidence>
<sequence length="295" mass="32744">MTWCFVTSKFILFCLNFLFVLIGLALVAIGAWIAADNQGFLDTIQFFSSKESVELQLYQGTSIILYFSYGVIVMGGLLVIITFIGCWAVVSENRGLLIAYTALLSLLVLLEGGAAAAMGGTVDMWTKDYENSTSNQFVKNYVGTFGAFNVSEYEPYSLTMDILMIELNCCGLNGASDFTNTQSRWYASGRRYLNVAYGDAVKIPPACCKYTSKAFLKKYDYNAFEDNLQDQNCVLTTNESNSNQGCLAASKKKVFEKGLPYIAIPIIIVALQLVCIGVSAYLITKIKKWDEELYY</sequence>
<reference evidence="8" key="2">
    <citation type="submission" date="2023-11" db="UniProtKB">
        <authorList>
            <consortium name="WormBaseParasite"/>
        </authorList>
    </citation>
    <scope>IDENTIFICATION</scope>
</reference>
<proteinExistence type="inferred from homology"/>
<dbReference type="AlphaFoldDB" id="A0AA85JN10"/>
<keyword evidence="3 6" id="KW-0812">Transmembrane</keyword>
<evidence type="ECO:0000256" key="6">
    <source>
        <dbReference type="RuleBase" id="RU361218"/>
    </source>
</evidence>
<dbReference type="Gene3D" id="1.10.1450.10">
    <property type="entry name" value="Tetraspanin"/>
    <property type="match status" value="1"/>
</dbReference>
<dbReference type="WBParaSite" id="TREG1_42480.1">
    <property type="protein sequence ID" value="TREG1_42480.1"/>
    <property type="gene ID" value="TREG1_42480"/>
</dbReference>
<comment type="similarity">
    <text evidence="2 6">Belongs to the tetraspanin (TM4SF) family.</text>
</comment>
<dbReference type="Proteomes" id="UP000050795">
    <property type="component" value="Unassembled WGS sequence"/>
</dbReference>
<dbReference type="InterPro" id="IPR000301">
    <property type="entry name" value="Tetraspanin_animals"/>
</dbReference>
<dbReference type="SUPFAM" id="SSF48652">
    <property type="entry name" value="Tetraspanin"/>
    <property type="match status" value="1"/>
</dbReference>
<evidence type="ECO:0000256" key="3">
    <source>
        <dbReference type="ARBA" id="ARBA00022692"/>
    </source>
</evidence>
<dbReference type="PANTHER" id="PTHR19282">
    <property type="entry name" value="TETRASPANIN"/>
    <property type="match status" value="1"/>
</dbReference>
<dbReference type="PRINTS" id="PR00259">
    <property type="entry name" value="TMFOUR"/>
</dbReference>
<feature type="transmembrane region" description="Helical" evidence="6">
    <location>
        <begin position="63"/>
        <end position="90"/>
    </location>
</feature>
<dbReference type="InterPro" id="IPR008952">
    <property type="entry name" value="Tetraspanin_EC2_sf"/>
</dbReference>
<dbReference type="Pfam" id="PF00335">
    <property type="entry name" value="Tetraspanin"/>
    <property type="match status" value="1"/>
</dbReference>
<protein>
    <recommendedName>
        <fullName evidence="6">Tetraspanin</fullName>
    </recommendedName>
</protein>
<feature type="transmembrane region" description="Helical" evidence="6">
    <location>
        <begin position="12"/>
        <end position="35"/>
    </location>
</feature>